<reference evidence="3" key="1">
    <citation type="journal article" date="2019" name="Plant Biotechnol. J.">
        <title>Genome sequencing of the Australian wild diploid species Gossypium australe highlights disease resistance and delayed gland morphogenesis.</title>
        <authorList>
            <person name="Cai Y."/>
            <person name="Cai X."/>
            <person name="Wang Q."/>
            <person name="Wang P."/>
            <person name="Zhang Y."/>
            <person name="Cai C."/>
            <person name="Xu Y."/>
            <person name="Wang K."/>
            <person name="Zhou Z."/>
            <person name="Wang C."/>
            <person name="Geng S."/>
            <person name="Li B."/>
            <person name="Dong Q."/>
            <person name="Hou Y."/>
            <person name="Wang H."/>
            <person name="Ai P."/>
            <person name="Liu Z."/>
            <person name="Yi F."/>
            <person name="Sun M."/>
            <person name="An G."/>
            <person name="Cheng J."/>
            <person name="Zhang Y."/>
            <person name="Shi Q."/>
            <person name="Xie Y."/>
            <person name="Shi X."/>
            <person name="Chang Y."/>
            <person name="Huang F."/>
            <person name="Chen Y."/>
            <person name="Hong S."/>
            <person name="Mi L."/>
            <person name="Sun Q."/>
            <person name="Zhang L."/>
            <person name="Zhou B."/>
            <person name="Peng R."/>
            <person name="Zhang X."/>
            <person name="Liu F."/>
        </authorList>
    </citation>
    <scope>NUCLEOTIDE SEQUENCE [LARGE SCALE GENOMIC DNA]</scope>
    <source>
        <strain evidence="3">cv. PA1801</strain>
    </source>
</reference>
<dbReference type="Proteomes" id="UP000325315">
    <property type="component" value="Unassembled WGS sequence"/>
</dbReference>
<name>A0A5B6VQ22_9ROSI</name>
<evidence type="ECO:0000256" key="1">
    <source>
        <dbReference type="SAM" id="MobiDB-lite"/>
    </source>
</evidence>
<organism evidence="2 3">
    <name type="scientific">Gossypium australe</name>
    <dbReference type="NCBI Taxonomy" id="47621"/>
    <lineage>
        <taxon>Eukaryota</taxon>
        <taxon>Viridiplantae</taxon>
        <taxon>Streptophyta</taxon>
        <taxon>Embryophyta</taxon>
        <taxon>Tracheophyta</taxon>
        <taxon>Spermatophyta</taxon>
        <taxon>Magnoliopsida</taxon>
        <taxon>eudicotyledons</taxon>
        <taxon>Gunneridae</taxon>
        <taxon>Pentapetalae</taxon>
        <taxon>rosids</taxon>
        <taxon>malvids</taxon>
        <taxon>Malvales</taxon>
        <taxon>Malvaceae</taxon>
        <taxon>Malvoideae</taxon>
        <taxon>Gossypium</taxon>
    </lineage>
</organism>
<comment type="caution">
    <text evidence="2">The sequence shown here is derived from an EMBL/GenBank/DDBJ whole genome shotgun (WGS) entry which is preliminary data.</text>
</comment>
<gene>
    <name evidence="2" type="ORF">EPI10_017060</name>
</gene>
<protein>
    <submittedName>
        <fullName evidence="2">VQ motif-containing protein 20</fullName>
    </submittedName>
</protein>
<dbReference type="EMBL" id="SMMG02000006">
    <property type="protein sequence ID" value="KAA3471439.1"/>
    <property type="molecule type" value="Genomic_DNA"/>
</dbReference>
<sequence>MEANKGPLKCTVCCYCHAKKESTSNIGDGGSCPPLSSSSSSSTTSSLDVSSTSKPQQQRHSVIIYMHSPKVIHTHSKDFIALAFYNKDDHQNHNNHVPHQTKVESGVASVEEDNKMINNVESQCNFQIKSLGCRSQIFHWSESRKS</sequence>
<feature type="region of interest" description="Disordered" evidence="1">
    <location>
        <begin position="26"/>
        <end position="59"/>
    </location>
</feature>
<evidence type="ECO:0000313" key="2">
    <source>
        <dbReference type="EMBL" id="KAA3471439.1"/>
    </source>
</evidence>
<keyword evidence="3" id="KW-1185">Reference proteome</keyword>
<feature type="compositionally biased region" description="Low complexity" evidence="1">
    <location>
        <begin position="36"/>
        <end position="53"/>
    </location>
</feature>
<dbReference type="OrthoDB" id="1107767at2759"/>
<evidence type="ECO:0000313" key="3">
    <source>
        <dbReference type="Proteomes" id="UP000325315"/>
    </source>
</evidence>
<proteinExistence type="predicted"/>
<accession>A0A5B6VQ22</accession>
<dbReference type="AlphaFoldDB" id="A0A5B6VQ22"/>